<keyword evidence="8" id="KW-1185">Reference proteome</keyword>
<dbReference type="InterPro" id="IPR001857">
    <property type="entry name" value="Ribosomal_bL19"/>
</dbReference>
<accession>A0A178IGW8</accession>
<dbReference type="InterPro" id="IPR008991">
    <property type="entry name" value="Translation_prot_SH3-like_sf"/>
</dbReference>
<dbReference type="Proteomes" id="UP000078486">
    <property type="component" value="Unassembled WGS sequence"/>
</dbReference>
<dbReference type="PANTHER" id="PTHR15680">
    <property type="entry name" value="RIBOSOMAL PROTEIN L19"/>
    <property type="match status" value="1"/>
</dbReference>
<dbReference type="PANTHER" id="PTHR15680:SF9">
    <property type="entry name" value="LARGE RIBOSOMAL SUBUNIT PROTEIN BL19M"/>
    <property type="match status" value="1"/>
</dbReference>
<dbReference type="GO" id="GO:0003735">
    <property type="term" value="F:structural constituent of ribosome"/>
    <property type="evidence" value="ECO:0007669"/>
    <property type="project" value="InterPro"/>
</dbReference>
<evidence type="ECO:0000256" key="4">
    <source>
        <dbReference type="ARBA" id="ARBA00035171"/>
    </source>
</evidence>
<keyword evidence="2 5" id="KW-0689">Ribosomal protein</keyword>
<dbReference type="STRING" id="1184151.AW736_19475"/>
<reference evidence="7 8" key="1">
    <citation type="submission" date="2016-01" db="EMBL/GenBank/DDBJ databases">
        <title>High potential of lignocellulose degradation of a new Verrucomicrobia species.</title>
        <authorList>
            <person name="Wang Y."/>
            <person name="Shi Y."/>
            <person name="Qiu Z."/>
            <person name="Liu S."/>
            <person name="Yang H."/>
        </authorList>
    </citation>
    <scope>NUCLEOTIDE SEQUENCE [LARGE SCALE GENOMIC DNA]</scope>
    <source>
        <strain evidence="7 8">TSB47</strain>
    </source>
</reference>
<dbReference type="PRINTS" id="PR00061">
    <property type="entry name" value="RIBOSOMALL19"/>
</dbReference>
<dbReference type="NCBIfam" id="TIGR01024">
    <property type="entry name" value="rplS_bact"/>
    <property type="match status" value="1"/>
</dbReference>
<dbReference type="GO" id="GO:0006412">
    <property type="term" value="P:translation"/>
    <property type="evidence" value="ECO:0007669"/>
    <property type="project" value="UniProtKB-UniRule"/>
</dbReference>
<evidence type="ECO:0000256" key="3">
    <source>
        <dbReference type="ARBA" id="ARBA00023274"/>
    </source>
</evidence>
<evidence type="ECO:0000313" key="7">
    <source>
        <dbReference type="EMBL" id="OAM88349.1"/>
    </source>
</evidence>
<dbReference type="GO" id="GO:0022625">
    <property type="term" value="C:cytosolic large ribosomal subunit"/>
    <property type="evidence" value="ECO:0007669"/>
    <property type="project" value="TreeGrafter"/>
</dbReference>
<dbReference type="OrthoDB" id="9803541at2"/>
<evidence type="ECO:0000256" key="6">
    <source>
        <dbReference type="RuleBase" id="RU000559"/>
    </source>
</evidence>
<dbReference type="PIRSF" id="PIRSF002191">
    <property type="entry name" value="Ribosomal_L19"/>
    <property type="match status" value="1"/>
</dbReference>
<dbReference type="Pfam" id="PF01245">
    <property type="entry name" value="Ribosomal_L19"/>
    <property type="match status" value="1"/>
</dbReference>
<dbReference type="AlphaFoldDB" id="A0A178IGW8"/>
<organism evidence="7 8">
    <name type="scientific">Termitidicoccus mucosus</name>
    <dbReference type="NCBI Taxonomy" id="1184151"/>
    <lineage>
        <taxon>Bacteria</taxon>
        <taxon>Pseudomonadati</taxon>
        <taxon>Verrucomicrobiota</taxon>
        <taxon>Opitutia</taxon>
        <taxon>Opitutales</taxon>
        <taxon>Opitutaceae</taxon>
        <taxon>Termitidicoccus</taxon>
    </lineage>
</organism>
<name>A0A178IGW8_9BACT</name>
<dbReference type="RefSeq" id="WP_068771952.1">
    <property type="nucleotide sequence ID" value="NZ_CP109796.1"/>
</dbReference>
<comment type="caution">
    <text evidence="7">The sequence shown here is derived from an EMBL/GenBank/DDBJ whole genome shotgun (WGS) entry which is preliminary data.</text>
</comment>
<protein>
    <recommendedName>
        <fullName evidence="4 5">Large ribosomal subunit protein bL19</fullName>
    </recommendedName>
</protein>
<dbReference type="SUPFAM" id="SSF50104">
    <property type="entry name" value="Translation proteins SH3-like domain"/>
    <property type="match status" value="1"/>
</dbReference>
<evidence type="ECO:0000313" key="8">
    <source>
        <dbReference type="Proteomes" id="UP000078486"/>
    </source>
</evidence>
<proteinExistence type="inferred from homology"/>
<sequence>MNPIIKEITAHQIKGNLPPFKVGDGVRVHTKVREGDKERIQIFAGIVIARKGHGIHETFTVRRISYGEGVERVFPVNSPNIEKIEIERESIPMRARLYYLRDREGKAAMAVRAKRYDPNAKKSAVATAES</sequence>
<gene>
    <name evidence="5" type="primary">rplS</name>
    <name evidence="7" type="ORF">AW736_19475</name>
</gene>
<comment type="similarity">
    <text evidence="1 5 6">Belongs to the bacterial ribosomal protein bL19 family.</text>
</comment>
<dbReference type="InterPro" id="IPR038657">
    <property type="entry name" value="Ribosomal_bL19_sf"/>
</dbReference>
<keyword evidence="3 5" id="KW-0687">Ribonucleoprotein</keyword>
<evidence type="ECO:0000256" key="5">
    <source>
        <dbReference type="HAMAP-Rule" id="MF_00402"/>
    </source>
</evidence>
<evidence type="ECO:0000256" key="2">
    <source>
        <dbReference type="ARBA" id="ARBA00022980"/>
    </source>
</evidence>
<dbReference type="Gene3D" id="2.30.30.790">
    <property type="match status" value="1"/>
</dbReference>
<comment type="function">
    <text evidence="5 6">This protein is located at the 30S-50S ribosomal subunit interface and may play a role in the structure and function of the aminoacyl-tRNA binding site.</text>
</comment>
<evidence type="ECO:0000256" key="1">
    <source>
        <dbReference type="ARBA" id="ARBA00005781"/>
    </source>
</evidence>
<dbReference type="HAMAP" id="MF_00402">
    <property type="entry name" value="Ribosomal_bL19"/>
    <property type="match status" value="1"/>
</dbReference>
<dbReference type="EMBL" id="LRRQ01000137">
    <property type="protein sequence ID" value="OAM88349.1"/>
    <property type="molecule type" value="Genomic_DNA"/>
</dbReference>